<comment type="similarity">
    <text evidence="1">Belongs to the RelE toxin family.</text>
</comment>
<dbReference type="PANTHER" id="PTHR35601">
    <property type="entry name" value="TOXIN RELE"/>
    <property type="match status" value="1"/>
</dbReference>
<dbReference type="Gene3D" id="3.30.2310.20">
    <property type="entry name" value="RelE-like"/>
    <property type="match status" value="1"/>
</dbReference>
<evidence type="ECO:0000313" key="3">
    <source>
        <dbReference type="EMBL" id="TYT73241.1"/>
    </source>
</evidence>
<evidence type="ECO:0000313" key="4">
    <source>
        <dbReference type="Proteomes" id="UP000321899"/>
    </source>
</evidence>
<dbReference type="EMBL" id="VDMB01000040">
    <property type="protein sequence ID" value="TYT73241.1"/>
    <property type="molecule type" value="Genomic_DNA"/>
</dbReference>
<dbReference type="Proteomes" id="UP000321899">
    <property type="component" value="Unassembled WGS sequence"/>
</dbReference>
<protein>
    <submittedName>
        <fullName evidence="3">Type II toxin-antitoxin system RelE/ParE family toxin</fullName>
    </submittedName>
</protein>
<comment type="caution">
    <text evidence="3">The sequence shown here is derived from an EMBL/GenBank/DDBJ whole genome shotgun (WGS) entry which is preliminary data.</text>
</comment>
<accession>A0A5S5MC43</accession>
<dbReference type="PANTHER" id="PTHR35601:SF1">
    <property type="entry name" value="TOXIN RELE"/>
    <property type="match status" value="1"/>
</dbReference>
<sequence length="82" mass="9445">MVWQIEFDKAAMKELSKAEPQIQRRMIAFLRDKVAQNPKAFGAPLQSNLSGLWKFRMGDYRIIAELWEEKTSSVSPKVGQAF</sequence>
<dbReference type="AlphaFoldDB" id="A0A5S5MC43"/>
<dbReference type="InterPro" id="IPR007712">
    <property type="entry name" value="RelE/ParE_toxin"/>
</dbReference>
<dbReference type="RefSeq" id="WP_139450887.1">
    <property type="nucleotide sequence ID" value="NZ_VDMB01000040.1"/>
</dbReference>
<reference evidence="3 4" key="1">
    <citation type="submission" date="2019-06" db="EMBL/GenBank/DDBJ databases">
        <title>Desulfobotulus mexicanus sp. nov., a novel sulfate-reducing bacterium isolated from the sediment of an alkaline crater lake in Mexico.</title>
        <authorList>
            <person name="Hirschler-Rea A."/>
        </authorList>
    </citation>
    <scope>NUCLEOTIDE SEQUENCE [LARGE SCALE GENOMIC DNA]</scope>
    <source>
        <strain evidence="3 4">PAR22N</strain>
    </source>
</reference>
<keyword evidence="4" id="KW-1185">Reference proteome</keyword>
<dbReference type="SUPFAM" id="SSF143011">
    <property type="entry name" value="RelE-like"/>
    <property type="match status" value="1"/>
</dbReference>
<dbReference type="Pfam" id="PF05016">
    <property type="entry name" value="ParE_toxin"/>
    <property type="match status" value="1"/>
</dbReference>
<gene>
    <name evidence="3" type="ORF">FIM25_16135</name>
</gene>
<proteinExistence type="inferred from homology"/>
<keyword evidence="2" id="KW-1277">Toxin-antitoxin system</keyword>
<name>A0A5S5MC43_9BACT</name>
<organism evidence="3 4">
    <name type="scientific">Desulfobotulus mexicanus</name>
    <dbReference type="NCBI Taxonomy" id="2586642"/>
    <lineage>
        <taxon>Bacteria</taxon>
        <taxon>Pseudomonadati</taxon>
        <taxon>Thermodesulfobacteriota</taxon>
        <taxon>Desulfobacteria</taxon>
        <taxon>Desulfobacterales</taxon>
        <taxon>Desulfobacteraceae</taxon>
        <taxon>Desulfobotulus</taxon>
    </lineage>
</organism>
<dbReference type="InterPro" id="IPR035093">
    <property type="entry name" value="RelE/ParE_toxin_dom_sf"/>
</dbReference>
<dbReference type="OrthoDB" id="5471511at2"/>
<evidence type="ECO:0000256" key="2">
    <source>
        <dbReference type="ARBA" id="ARBA00022649"/>
    </source>
</evidence>
<evidence type="ECO:0000256" key="1">
    <source>
        <dbReference type="ARBA" id="ARBA00006226"/>
    </source>
</evidence>